<dbReference type="SUPFAM" id="SSF53098">
    <property type="entry name" value="Ribonuclease H-like"/>
    <property type="match status" value="1"/>
</dbReference>
<dbReference type="EMBL" id="CP053452">
    <property type="protein sequence ID" value="QJW98447.1"/>
    <property type="molecule type" value="Genomic_DNA"/>
</dbReference>
<dbReference type="InterPro" id="IPR012337">
    <property type="entry name" value="RNaseH-like_sf"/>
</dbReference>
<evidence type="ECO:0000313" key="2">
    <source>
        <dbReference type="EMBL" id="QJW98447.1"/>
    </source>
</evidence>
<dbReference type="InterPro" id="IPR038717">
    <property type="entry name" value="Tc1-like_DDE_dom"/>
</dbReference>
<feature type="domain" description="Tc1-like transposase DDE" evidence="1">
    <location>
        <begin position="1"/>
        <end position="139"/>
    </location>
</feature>
<name>A0A6M5YWG9_9BACT</name>
<protein>
    <recommendedName>
        <fullName evidence="1">Tc1-like transposase DDE domain-containing protein</fullName>
    </recommendedName>
</protein>
<reference evidence="3" key="1">
    <citation type="submission" date="2020-05" db="EMBL/GenBank/DDBJ databases">
        <title>Frigoriglobus tundricola gen. nov., sp. nov., a psychrotolerant cellulolytic planctomycete of the family Gemmataceae with two divergent copies of 16S rRNA gene.</title>
        <authorList>
            <person name="Kulichevskaya I.S."/>
            <person name="Ivanova A.A."/>
            <person name="Naumoff D.G."/>
            <person name="Beletsky A.V."/>
            <person name="Rijpstra W.I.C."/>
            <person name="Sinninghe Damste J.S."/>
            <person name="Mardanov A.V."/>
            <person name="Ravin N.V."/>
            <person name="Dedysh S.N."/>
        </authorList>
    </citation>
    <scope>NUCLEOTIDE SEQUENCE [LARGE SCALE GENOMIC DNA]</scope>
    <source>
        <strain evidence="3">PL17</strain>
    </source>
</reference>
<dbReference type="InterPro" id="IPR036397">
    <property type="entry name" value="RNaseH_sf"/>
</dbReference>
<evidence type="ECO:0000259" key="1">
    <source>
        <dbReference type="Pfam" id="PF13358"/>
    </source>
</evidence>
<dbReference type="Proteomes" id="UP000503447">
    <property type="component" value="Chromosome"/>
</dbReference>
<organism evidence="2 3">
    <name type="scientific">Frigoriglobus tundricola</name>
    <dbReference type="NCBI Taxonomy" id="2774151"/>
    <lineage>
        <taxon>Bacteria</taxon>
        <taxon>Pseudomonadati</taxon>
        <taxon>Planctomycetota</taxon>
        <taxon>Planctomycetia</taxon>
        <taxon>Gemmatales</taxon>
        <taxon>Gemmataceae</taxon>
        <taxon>Frigoriglobus</taxon>
    </lineage>
</organism>
<proteinExistence type="predicted"/>
<gene>
    <name evidence="2" type="ORF">FTUN_6037</name>
</gene>
<sequence length="172" mass="19298">MVFSDATILTQTPPLRACWSKIGEQAEVPITGNRDHRVVFGALNARTGAVWLDEAAQWNQDAFQEHLRSIRSWWRGWKLVLVVARGSPHTAKRSRQLAAQSGIEMRFLPTACPELNSVEGLWRHVKGRVLANEPTPDLSQSLGRVHDELFQMTPTQHLRLAGVLSGSFWLPA</sequence>
<dbReference type="GO" id="GO:0003676">
    <property type="term" value="F:nucleic acid binding"/>
    <property type="evidence" value="ECO:0007669"/>
    <property type="project" value="InterPro"/>
</dbReference>
<dbReference type="KEGG" id="ftj:FTUN_6037"/>
<dbReference type="AlphaFoldDB" id="A0A6M5YWG9"/>
<accession>A0A6M5YWG9</accession>
<dbReference type="Pfam" id="PF13358">
    <property type="entry name" value="DDE_3"/>
    <property type="match status" value="1"/>
</dbReference>
<evidence type="ECO:0000313" key="3">
    <source>
        <dbReference type="Proteomes" id="UP000503447"/>
    </source>
</evidence>
<keyword evidence="3" id="KW-1185">Reference proteome</keyword>
<dbReference type="Gene3D" id="3.30.420.10">
    <property type="entry name" value="Ribonuclease H-like superfamily/Ribonuclease H"/>
    <property type="match status" value="1"/>
</dbReference>